<evidence type="ECO:0000313" key="2">
    <source>
        <dbReference type="Proteomes" id="UP001283361"/>
    </source>
</evidence>
<keyword evidence="2" id="KW-1185">Reference proteome</keyword>
<proteinExistence type="predicted"/>
<protein>
    <submittedName>
        <fullName evidence="1">Uncharacterized protein</fullName>
    </submittedName>
</protein>
<comment type="caution">
    <text evidence="1">The sequence shown here is derived from an EMBL/GenBank/DDBJ whole genome shotgun (WGS) entry which is preliminary data.</text>
</comment>
<reference evidence="1" key="1">
    <citation type="journal article" date="2023" name="G3 (Bethesda)">
        <title>A reference genome for the long-term kleptoplast-retaining sea slug Elysia crispata morphotype clarki.</title>
        <authorList>
            <person name="Eastman K.E."/>
            <person name="Pendleton A.L."/>
            <person name="Shaikh M.A."/>
            <person name="Suttiyut T."/>
            <person name="Ogas R."/>
            <person name="Tomko P."/>
            <person name="Gavelis G."/>
            <person name="Widhalm J.R."/>
            <person name="Wisecaver J.H."/>
        </authorList>
    </citation>
    <scope>NUCLEOTIDE SEQUENCE</scope>
    <source>
        <strain evidence="1">ECLA1</strain>
    </source>
</reference>
<dbReference type="AlphaFoldDB" id="A0AAE0YLV0"/>
<gene>
    <name evidence="1" type="ORF">RRG08_008676</name>
</gene>
<name>A0AAE0YLV0_9GAST</name>
<dbReference type="Proteomes" id="UP001283361">
    <property type="component" value="Unassembled WGS sequence"/>
</dbReference>
<sequence length="83" mass="9879">MNSKTQNNLNKMKLKLILKETVQRHLLIKLALYQQDSATQKRPNYNKADYTAMNEYLSNIDWEAQLNNLNVEEAWQLFHGRNQ</sequence>
<dbReference type="EMBL" id="JAWDGP010006013">
    <property type="protein sequence ID" value="KAK3748515.1"/>
    <property type="molecule type" value="Genomic_DNA"/>
</dbReference>
<organism evidence="1 2">
    <name type="scientific">Elysia crispata</name>
    <name type="common">lettuce slug</name>
    <dbReference type="NCBI Taxonomy" id="231223"/>
    <lineage>
        <taxon>Eukaryota</taxon>
        <taxon>Metazoa</taxon>
        <taxon>Spiralia</taxon>
        <taxon>Lophotrochozoa</taxon>
        <taxon>Mollusca</taxon>
        <taxon>Gastropoda</taxon>
        <taxon>Heterobranchia</taxon>
        <taxon>Euthyneura</taxon>
        <taxon>Panpulmonata</taxon>
        <taxon>Sacoglossa</taxon>
        <taxon>Placobranchoidea</taxon>
        <taxon>Plakobranchidae</taxon>
        <taxon>Elysia</taxon>
    </lineage>
</organism>
<accession>A0AAE0YLV0</accession>
<evidence type="ECO:0000313" key="1">
    <source>
        <dbReference type="EMBL" id="KAK3748515.1"/>
    </source>
</evidence>